<dbReference type="STRING" id="439292.Bsel_3284"/>
<dbReference type="PROSITE" id="PS50043">
    <property type="entry name" value="HTH_LUXR_2"/>
    <property type="match status" value="1"/>
</dbReference>
<dbReference type="Gene3D" id="3.40.50.2300">
    <property type="match status" value="1"/>
</dbReference>
<dbReference type="OrthoDB" id="9780153at2"/>
<dbReference type="InterPro" id="IPR001789">
    <property type="entry name" value="Sig_transdc_resp-reg_receiver"/>
</dbReference>
<protein>
    <submittedName>
        <fullName evidence="10">Two component transcriptional regulator, LuxR family</fullName>
    </submittedName>
</protein>
<dbReference type="GO" id="GO:0005737">
    <property type="term" value="C:cytoplasm"/>
    <property type="evidence" value="ECO:0007669"/>
    <property type="project" value="UniProtKB-SubCell"/>
</dbReference>
<evidence type="ECO:0000313" key="11">
    <source>
        <dbReference type="Proteomes" id="UP000000271"/>
    </source>
</evidence>
<dbReference type="KEGG" id="bse:Bsel_3284"/>
<dbReference type="InterPro" id="IPR016032">
    <property type="entry name" value="Sig_transdc_resp-reg_C-effctor"/>
</dbReference>
<dbReference type="PANTHER" id="PTHR43214">
    <property type="entry name" value="TWO-COMPONENT RESPONSE REGULATOR"/>
    <property type="match status" value="1"/>
</dbReference>
<feature type="domain" description="Response regulatory" evidence="9">
    <location>
        <begin position="3"/>
        <end position="117"/>
    </location>
</feature>
<dbReference type="GO" id="GO:0006355">
    <property type="term" value="P:regulation of DNA-templated transcription"/>
    <property type="evidence" value="ECO:0007669"/>
    <property type="project" value="InterPro"/>
</dbReference>
<keyword evidence="6" id="KW-0804">Transcription</keyword>
<dbReference type="PANTHER" id="PTHR43214:SF42">
    <property type="entry name" value="TRANSCRIPTIONAL REGULATORY PROTEIN DESR"/>
    <property type="match status" value="1"/>
</dbReference>
<dbReference type="AlphaFoldDB" id="D6Y1H9"/>
<feature type="modified residue" description="4-aspartylphosphate" evidence="7">
    <location>
        <position position="54"/>
    </location>
</feature>
<dbReference type="GO" id="GO:0003677">
    <property type="term" value="F:DNA binding"/>
    <property type="evidence" value="ECO:0007669"/>
    <property type="project" value="UniProtKB-KW"/>
</dbReference>
<dbReference type="eggNOG" id="COG2197">
    <property type="taxonomic scope" value="Bacteria"/>
</dbReference>
<keyword evidence="2 7" id="KW-0597">Phosphoprotein</keyword>
<proteinExistence type="predicted"/>
<dbReference type="InterPro" id="IPR011006">
    <property type="entry name" value="CheY-like_superfamily"/>
</dbReference>
<evidence type="ECO:0000313" key="10">
    <source>
        <dbReference type="EMBL" id="ADI00766.1"/>
    </source>
</evidence>
<dbReference type="InterPro" id="IPR039420">
    <property type="entry name" value="WalR-like"/>
</dbReference>
<feature type="domain" description="HTH luxR-type" evidence="8">
    <location>
        <begin position="131"/>
        <end position="196"/>
    </location>
</feature>
<dbReference type="RefSeq" id="WP_013174170.1">
    <property type="nucleotide sequence ID" value="NC_014219.1"/>
</dbReference>
<name>D6Y1H9_BACIE</name>
<dbReference type="SMART" id="SM00448">
    <property type="entry name" value="REC"/>
    <property type="match status" value="1"/>
</dbReference>
<dbReference type="EMBL" id="CP001791">
    <property type="protein sequence ID" value="ADI00766.1"/>
    <property type="molecule type" value="Genomic_DNA"/>
</dbReference>
<organism evidence="10 11">
    <name type="scientific">Bacillus selenitireducens (strain ATCC 700615 / DSM 15326 / MLS10)</name>
    <dbReference type="NCBI Taxonomy" id="439292"/>
    <lineage>
        <taxon>Bacteria</taxon>
        <taxon>Bacillati</taxon>
        <taxon>Bacillota</taxon>
        <taxon>Bacilli</taxon>
        <taxon>Bacillales</taxon>
        <taxon>Bacillaceae</taxon>
        <taxon>Salisediminibacterium</taxon>
    </lineage>
</organism>
<dbReference type="SUPFAM" id="SSF46894">
    <property type="entry name" value="C-terminal effector domain of the bipartite response regulators"/>
    <property type="match status" value="1"/>
</dbReference>
<dbReference type="InterPro" id="IPR036388">
    <property type="entry name" value="WH-like_DNA-bd_sf"/>
</dbReference>
<dbReference type="InterPro" id="IPR000792">
    <property type="entry name" value="Tscrpt_reg_LuxR_C"/>
</dbReference>
<dbReference type="SMART" id="SM00421">
    <property type="entry name" value="HTH_LUXR"/>
    <property type="match status" value="1"/>
</dbReference>
<dbReference type="CDD" id="cd19930">
    <property type="entry name" value="REC_DesR-like"/>
    <property type="match status" value="1"/>
</dbReference>
<keyword evidence="11" id="KW-1185">Reference proteome</keyword>
<dbReference type="SUPFAM" id="SSF52172">
    <property type="entry name" value="CheY-like"/>
    <property type="match status" value="1"/>
</dbReference>
<dbReference type="Pfam" id="PF00072">
    <property type="entry name" value="Response_reg"/>
    <property type="match status" value="1"/>
</dbReference>
<sequence>MTRLLIAEDQKMLLGALASLLDLEDDIDVIGTVNNGKEAVEAVKKEKPDICIMDIEMPEMNGLDAAELLKDDPCKILILTTFARSGYFQKAMSVGVDGYMLKDSPSEELAEAIRQIMQGRRIFAPELIDEVYRSENPLTEREKEVMKLMAEGMSTKLIAETLFLTNGTVRNYISTILDKLEVDNRIEAIKVYQQKGWHF</sequence>
<keyword evidence="4" id="KW-0805">Transcription regulation</keyword>
<dbReference type="Proteomes" id="UP000000271">
    <property type="component" value="Chromosome"/>
</dbReference>
<dbReference type="Pfam" id="PF00196">
    <property type="entry name" value="GerE"/>
    <property type="match status" value="1"/>
</dbReference>
<gene>
    <name evidence="10" type="ordered locus">Bsel_3284</name>
</gene>
<dbReference type="Gene3D" id="1.10.10.10">
    <property type="entry name" value="Winged helix-like DNA-binding domain superfamily/Winged helix DNA-binding domain"/>
    <property type="match status" value="1"/>
</dbReference>
<evidence type="ECO:0000256" key="5">
    <source>
        <dbReference type="ARBA" id="ARBA00023125"/>
    </source>
</evidence>
<evidence type="ECO:0000259" key="9">
    <source>
        <dbReference type="PROSITE" id="PS50110"/>
    </source>
</evidence>
<dbReference type="GO" id="GO:0000160">
    <property type="term" value="P:phosphorelay signal transduction system"/>
    <property type="evidence" value="ECO:0007669"/>
    <property type="project" value="UniProtKB-KW"/>
</dbReference>
<accession>D6Y1H9</accession>
<keyword evidence="3" id="KW-0902">Two-component regulatory system</keyword>
<comment type="subcellular location">
    <subcellularLocation>
        <location evidence="1">Cytoplasm</location>
    </subcellularLocation>
</comment>
<evidence type="ECO:0000259" key="8">
    <source>
        <dbReference type="PROSITE" id="PS50043"/>
    </source>
</evidence>
<dbReference type="HOGENOM" id="CLU_000445_90_10_9"/>
<dbReference type="PRINTS" id="PR00038">
    <property type="entry name" value="HTHLUXR"/>
</dbReference>
<evidence type="ECO:0000256" key="2">
    <source>
        <dbReference type="ARBA" id="ARBA00022553"/>
    </source>
</evidence>
<dbReference type="PROSITE" id="PS50110">
    <property type="entry name" value="RESPONSE_REGULATORY"/>
    <property type="match status" value="1"/>
</dbReference>
<evidence type="ECO:0000256" key="1">
    <source>
        <dbReference type="ARBA" id="ARBA00004496"/>
    </source>
</evidence>
<reference evidence="10" key="1">
    <citation type="submission" date="2009-10" db="EMBL/GenBank/DDBJ databases">
        <title>Complete sequence of Bacillus selenitireducens MLS10.</title>
        <authorList>
            <consortium name="US DOE Joint Genome Institute"/>
            <person name="Lucas S."/>
            <person name="Copeland A."/>
            <person name="Lapidus A."/>
            <person name="Glavina del Rio T."/>
            <person name="Dalin E."/>
            <person name="Tice H."/>
            <person name="Bruce D."/>
            <person name="Goodwin L."/>
            <person name="Pitluck S."/>
            <person name="Sims D."/>
            <person name="Brettin T."/>
            <person name="Detter J.C."/>
            <person name="Han C."/>
            <person name="Larimer F."/>
            <person name="Land M."/>
            <person name="Hauser L."/>
            <person name="Kyrpides N."/>
            <person name="Ovchinnikova G."/>
            <person name="Stolz J."/>
        </authorList>
    </citation>
    <scope>NUCLEOTIDE SEQUENCE [LARGE SCALE GENOMIC DNA]</scope>
    <source>
        <strain evidence="10">MLS10</strain>
    </source>
</reference>
<evidence type="ECO:0000256" key="4">
    <source>
        <dbReference type="ARBA" id="ARBA00023015"/>
    </source>
</evidence>
<evidence type="ECO:0000256" key="6">
    <source>
        <dbReference type="ARBA" id="ARBA00023163"/>
    </source>
</evidence>
<keyword evidence="5" id="KW-0238">DNA-binding</keyword>
<evidence type="ECO:0000256" key="3">
    <source>
        <dbReference type="ARBA" id="ARBA00023012"/>
    </source>
</evidence>
<evidence type="ECO:0000256" key="7">
    <source>
        <dbReference type="PROSITE-ProRule" id="PRU00169"/>
    </source>
</evidence>
<dbReference type="CDD" id="cd06170">
    <property type="entry name" value="LuxR_C_like"/>
    <property type="match status" value="1"/>
</dbReference>